<dbReference type="NCBIfam" id="TIGR02239">
    <property type="entry name" value="recomb_RAD51"/>
    <property type="match status" value="1"/>
</dbReference>
<feature type="compositionally biased region" description="Basic and acidic residues" evidence="5">
    <location>
        <begin position="1652"/>
        <end position="1668"/>
    </location>
</feature>
<dbReference type="Gene3D" id="3.40.50.300">
    <property type="entry name" value="P-loop containing nucleotide triphosphate hydrolases"/>
    <property type="match status" value="1"/>
</dbReference>
<dbReference type="InterPro" id="IPR027417">
    <property type="entry name" value="P-loop_NTPase"/>
</dbReference>
<evidence type="ECO:0000313" key="9">
    <source>
        <dbReference type="Proteomes" id="UP001145742"/>
    </source>
</evidence>
<dbReference type="PROSITE" id="PS50162">
    <property type="entry name" value="RECA_2"/>
    <property type="match status" value="1"/>
</dbReference>
<evidence type="ECO:0000259" key="6">
    <source>
        <dbReference type="PROSITE" id="PS50162"/>
    </source>
</evidence>
<keyword evidence="1 3" id="KW-0547">Nucleotide-binding</keyword>
<keyword evidence="9" id="KW-1185">Reference proteome</keyword>
<dbReference type="Pfam" id="PF19221">
    <property type="entry name" value="MELT"/>
    <property type="match status" value="12"/>
</dbReference>
<keyword evidence="4" id="KW-0175">Coiled coil</keyword>
<evidence type="ECO:0000259" key="7">
    <source>
        <dbReference type="PROSITE" id="PS50163"/>
    </source>
</evidence>
<accession>A0ABQ9DEJ5</accession>
<dbReference type="Pfam" id="PF08423">
    <property type="entry name" value="Rad51"/>
    <property type="match status" value="1"/>
</dbReference>
<feature type="compositionally biased region" description="Polar residues" evidence="5">
    <location>
        <begin position="152"/>
        <end position="161"/>
    </location>
</feature>
<dbReference type="SUPFAM" id="SSF52540">
    <property type="entry name" value="P-loop containing nucleoside triphosphate hydrolases"/>
    <property type="match status" value="1"/>
</dbReference>
<feature type="region of interest" description="Disordered" evidence="5">
    <location>
        <begin position="1477"/>
        <end position="1534"/>
    </location>
</feature>
<reference evidence="8" key="1">
    <citation type="submission" date="2019-10" db="EMBL/GenBank/DDBJ databases">
        <authorList>
            <person name="Soares A.E.R."/>
            <person name="Aleixo A."/>
            <person name="Schneider P."/>
            <person name="Miyaki C.Y."/>
            <person name="Schneider M.P."/>
            <person name="Mello C."/>
            <person name="Vasconcelos A.T.R."/>
        </authorList>
    </citation>
    <scope>NUCLEOTIDE SEQUENCE</scope>
    <source>
        <tissue evidence="8">Muscle</tissue>
    </source>
</reference>
<evidence type="ECO:0000256" key="1">
    <source>
        <dbReference type="ARBA" id="ARBA00022741"/>
    </source>
</evidence>
<evidence type="ECO:0000313" key="8">
    <source>
        <dbReference type="EMBL" id="KAJ7420117.1"/>
    </source>
</evidence>
<dbReference type="SMART" id="SM00382">
    <property type="entry name" value="AAA"/>
    <property type="match status" value="1"/>
</dbReference>
<evidence type="ECO:0000256" key="4">
    <source>
        <dbReference type="SAM" id="Coils"/>
    </source>
</evidence>
<feature type="domain" description="RecA family profile 1" evidence="6">
    <location>
        <begin position="2417"/>
        <end position="2588"/>
    </location>
</feature>
<organism evidence="8 9">
    <name type="scientific">Willisornis vidua</name>
    <name type="common">Xingu scale-backed antbird</name>
    <dbReference type="NCBI Taxonomy" id="1566151"/>
    <lineage>
        <taxon>Eukaryota</taxon>
        <taxon>Metazoa</taxon>
        <taxon>Chordata</taxon>
        <taxon>Craniata</taxon>
        <taxon>Vertebrata</taxon>
        <taxon>Euteleostomi</taxon>
        <taxon>Archelosauria</taxon>
        <taxon>Archosauria</taxon>
        <taxon>Dinosauria</taxon>
        <taxon>Saurischia</taxon>
        <taxon>Theropoda</taxon>
        <taxon>Coelurosauria</taxon>
        <taxon>Aves</taxon>
        <taxon>Neognathae</taxon>
        <taxon>Neoaves</taxon>
        <taxon>Telluraves</taxon>
        <taxon>Australaves</taxon>
        <taxon>Passeriformes</taxon>
        <taxon>Thamnophilidae</taxon>
        <taxon>Willisornis</taxon>
    </lineage>
</organism>
<feature type="domain" description="RecA family profile 2" evidence="7">
    <location>
        <begin position="2595"/>
        <end position="2658"/>
    </location>
</feature>
<name>A0ABQ9DEJ5_9PASS</name>
<feature type="region of interest" description="Disordered" evidence="5">
    <location>
        <begin position="1567"/>
        <end position="1586"/>
    </location>
</feature>
<evidence type="ECO:0000256" key="2">
    <source>
        <dbReference type="ARBA" id="ARBA00022840"/>
    </source>
</evidence>
<dbReference type="PROSITE" id="PS50163">
    <property type="entry name" value="RECA_3"/>
    <property type="match status" value="1"/>
</dbReference>
<feature type="region of interest" description="Disordered" evidence="5">
    <location>
        <begin position="1807"/>
        <end position="1832"/>
    </location>
</feature>
<dbReference type="InterPro" id="IPR020587">
    <property type="entry name" value="RecA_monomer-monomer_interface"/>
</dbReference>
<gene>
    <name evidence="8" type="primary">KNL1</name>
    <name evidence="8" type="ORF">WISP_49897</name>
</gene>
<evidence type="ECO:0000256" key="5">
    <source>
        <dbReference type="SAM" id="MobiDB-lite"/>
    </source>
</evidence>
<dbReference type="InterPro" id="IPR037388">
    <property type="entry name" value="Blinkin"/>
</dbReference>
<dbReference type="Pfam" id="PF18210">
    <property type="entry name" value="Knl1_RWD_C"/>
    <property type="match status" value="1"/>
</dbReference>
<dbReference type="InterPro" id="IPR013632">
    <property type="entry name" value="Rad51_C"/>
</dbReference>
<dbReference type="InterPro" id="IPR040850">
    <property type="entry name" value="Knl1_RWD_C"/>
</dbReference>
<evidence type="ECO:0000256" key="3">
    <source>
        <dbReference type="RuleBase" id="RU003422"/>
    </source>
</evidence>
<feature type="region of interest" description="Disordered" evidence="5">
    <location>
        <begin position="1652"/>
        <end position="1693"/>
    </location>
</feature>
<feature type="compositionally biased region" description="Polar residues" evidence="5">
    <location>
        <begin position="1821"/>
        <end position="1832"/>
    </location>
</feature>
<feature type="region of interest" description="Disordered" evidence="5">
    <location>
        <begin position="1010"/>
        <end position="1032"/>
    </location>
</feature>
<feature type="coiled-coil region" evidence="4">
    <location>
        <begin position="2097"/>
        <end position="2166"/>
    </location>
</feature>
<dbReference type="InterPro" id="IPR020588">
    <property type="entry name" value="RecA_ATP-bd"/>
</dbReference>
<dbReference type="Proteomes" id="UP001145742">
    <property type="component" value="Unassembled WGS sequence"/>
</dbReference>
<feature type="compositionally biased region" description="Low complexity" evidence="5">
    <location>
        <begin position="1504"/>
        <end position="1519"/>
    </location>
</feature>
<dbReference type="NCBIfam" id="NF003301">
    <property type="entry name" value="PRK04301.1"/>
    <property type="match status" value="1"/>
</dbReference>
<feature type="compositionally biased region" description="Basic and acidic residues" evidence="5">
    <location>
        <begin position="1481"/>
        <end position="1503"/>
    </location>
</feature>
<dbReference type="CDD" id="cd22817">
    <property type="entry name" value="DRWD-N_Knl1"/>
    <property type="match status" value="1"/>
</dbReference>
<dbReference type="EMBL" id="WHWB01033400">
    <property type="protein sequence ID" value="KAJ7420117.1"/>
    <property type="molecule type" value="Genomic_DNA"/>
</dbReference>
<keyword evidence="2 3" id="KW-0067">ATP-binding</keyword>
<protein>
    <submittedName>
        <fullName evidence="8">Kinetochore scaffold 1</fullName>
    </submittedName>
</protein>
<proteinExistence type="inferred from homology"/>
<dbReference type="InterPro" id="IPR003593">
    <property type="entry name" value="AAA+_ATPase"/>
</dbReference>
<comment type="similarity">
    <text evidence="3">Belongs to the RecA family.</text>
</comment>
<dbReference type="InterPro" id="IPR011941">
    <property type="entry name" value="DNA_recomb/repair_Rad51"/>
</dbReference>
<dbReference type="PANTHER" id="PTHR16520:SF3">
    <property type="entry name" value="KINETOCHORE SCAFFOLD 1"/>
    <property type="match status" value="1"/>
</dbReference>
<feature type="region of interest" description="Disordered" evidence="5">
    <location>
        <begin position="142"/>
        <end position="195"/>
    </location>
</feature>
<sequence>MLYGIGGRHIVRWGRPATTVFENTEFPLDVKDSIILLLVLLFLCTVYTTLRVRTGPSREVFWRPALGMDVEWHGKWEDISQYLENFSPPMIWKFTSEQLQDPVRIIRNVKGKCSGSPRDVQLTATCWALATACQTLLGVVQHPQEEEKRSKSTGTMSTPTTAEAERKRNKSTSTMSMQTLVDPGQPKPVAVAPVQKRKPKSKSVCIILKAPRNPLDDLGNGNELTQSVQQIRMSLLIRMKNLKLLCVRSLWDDVDQAVPRTSRLDTTQVFLEENEMEMTASHTAVISRNLRDQQADTTGKIDITSFLAGLNFSQGKAELSKEVSLLPDHTNHPCPPLEQQEEPPAVKKINFNEFLLSLTSNEKAPNPAEGPEKENVFFVSSQGSENVALSSEGFVYSHEPLDICNRTKVFQGQEGEIEMTKCQAAVVKVAFPGFGEAPPEQLECVDVTQAFADDGMDMTTSHTAKVSFPFLGVGNQSLHFQKNSPSSVLKRAARADKKAANAEDRGTPAVLRAVRQEASAVSSIPGCISSETVFRGEKTVVFSKNEDMEMTGNYTDIICNNSTTEMDSHKACEKPGSTNPVLGGSKHLAWGDITKGLAPGESGASVSCKTSALELPSASGGHLENVSQAPVPPAANSGLGSCMNSAVLKSRFHPSAHSQLVSSGEKTVIFPGEDMDLTKVCVKEDGKNVDNKPPTAVFTSVTCKPHFLGNRSAASSGTEQEEMEITKCHAVVINDQSGGTTAETKQMPCKIIPRKNQNNNVIEGVYSIDMDKENVEVMSMDGNIERSQAMEMKTKDLQMIRVDKKFGKNSFQASDPSSCAKNVCLFQEQNRGVPEDVVADTTASLSLQSQEVVVSQPPEKNLPNFSVFCRNDRTVVLSGDESMDITKAHPAAFDVAPVNTGQESNNSNQNNAVSKQLQNQPFPFSSCLGVGITSQTAAMECGDLNTKMQIATPLAPIDSFIFSRKPAPSGIKDNEQPGTVLGINADRQNSGRQEKTHPVRAVNKVLPTPVDSERHFPVGKTVSSGEDLKTPTSADGFLAETSQARRGSSQLPLFGGKSIVFPSGENMDLTGSCMVMVPDYTINVVLSQTKAAPAYPDQGGNEVMSLKKGATMTMDNQEQPVGHENSVSGRKMLPMSSLKHFADEKTTLFSEDADMDITRSHTVSADNRVIFQSKAPNDATALISGDQTCVLPCNMEITKLDPAAVDIFLGKAQSQGALGTAQRTGRKSLKGTPGEKTVLFSWSAENDDMEITQSHTAAIGHEVVQDEGGLRSLSAHPGRSVVFTGSQADVDISKSFFADKATGKVVCGVKSNSAKEAGLPNSQVTMFAEDDMEMTKLLHVALAENPLSVPSTSTILFSSYQGAMEMTKSHSVHPSIGGDFCGDGWIPAEQGGQKAPAGGTTVSFALAEDMDITKTHTAQNPQPIPAIPADKTVGFALTQDDMEITASHTVAVNNNIDGFEFHTSTQHPPLHTQSVLMSSRGEMDSSHTRDLNRESPTKPKDKPSIPSSASSASAFASEKGATNAPSGTRPDSIYSVSLPEETMDVQVPQNCDLPTGNSVPVTRKQDLTQPENLQSKGVPAEVQGNSPVDCREESGGLGSHGALSIQGSDPLKCSPDAPTTWRNQVVKEDLCQGGDSAPALGLAGAGLVLAADKESKENEEPSAEREMPPQDSEMNSDQTKEPLGSESPRDQGCSTLAPVLTHVVNVRSKLKDLIKSAAFSASQTAFPDQLPKSSAQPEDTLRLGKNTVSEANNFLDTKEQENTDLESGAAPTGMAPKYSGINIPLGIFQPKLQSRRNPSISSVQNINTKADQTEAPAPVNTGETPGNKSTRQNFSPSQFIAEEFLPVCLEEVDSNESVSSELLEKVCDEISKKQIPHQEKDLFEGTQTCKTKRSLEQDEEDLGSPKKVKRDENVDVEAKDLQVTFVAVPQNYVEVDKVGEPPNLSATSPDCPHSSTCSSLDSVKADTELTIQPSSCVESQLLTDSICEDNLWECAVRAPPTPEDLIYSQYIHLPKLRIYEEDCQGLAQKIEELKPCANIQDQLLVNVNRGLWEVMRTCSDEELKTFGSELNKMKSYFTKESKILAHKEKETLYSKLLESAQEQYGKLQARIEKVDELLKQAESCLVALESELESLTAQEEELQRELSEMETEDEQMLLQMDELKETEKRCHEILEKYDFTEWEILEWSEQQAVFHFLYDSVELTVVFGPPIGESENGDGDDFGVDPSRTIMSLDFESFLDVEEAPPSSCLVQRLIFQFIESQGSWQEKCPTLYYLPQVLHDISLVVNRCKILGEEMEFLETWGGKFNLLKTDIKGTEVKLLFSAFAAFAKFELTLCLSPNYPSAPLPFSVQTRIGNIGGSCPLAAMAMQMQLEANADTSAEEESFGPQLISRLEAEAAKLVPMGFTTATEFHQRRSEIIQITTGSKELDKLLQGGIETGSITELFGEFRTGKTQLCHTLAVTCQLPIDRGGGEGKAMYIDTEGTFRPERLLAVAERYGLSGSDVLDNVAYARGFNTDHQTQLLYQASAMMAESRYALLIVDSATALYRTDYSGRGELSARQMHLARFLRMLLRLADEFGVAVVITNQVVAQVDGAAMFAADPKKPIGGNIIAHASTTRLYLRKGRGETRICKIYDSPCLPEAEAMFAINADGVGDAKD</sequence>
<comment type="caution">
    <text evidence="8">The sequence shown here is derived from an EMBL/GenBank/DDBJ whole genome shotgun (WGS) entry which is preliminary data.</text>
</comment>
<dbReference type="PANTHER" id="PTHR16520">
    <property type="entry name" value="KINETOCHORE SCAFFOLD 1"/>
    <property type="match status" value="1"/>
</dbReference>
<dbReference type="CDD" id="cd19513">
    <property type="entry name" value="Rad51"/>
    <property type="match status" value="1"/>
</dbReference>
<dbReference type="InterPro" id="IPR043651">
    <property type="entry name" value="KNL1_MELT_rpt"/>
</dbReference>